<evidence type="ECO:0000313" key="5">
    <source>
        <dbReference type="Proteomes" id="UP001201873"/>
    </source>
</evidence>
<protein>
    <submittedName>
        <fullName evidence="4">Septum formation family protein</fullName>
    </submittedName>
</protein>
<comment type="caution">
    <text evidence="4">The sequence shown here is derived from an EMBL/GenBank/DDBJ whole genome shotgun (WGS) entry which is preliminary data.</text>
</comment>
<proteinExistence type="predicted"/>
<dbReference type="InterPro" id="IPR026004">
    <property type="entry name" value="Septum_form"/>
</dbReference>
<gene>
    <name evidence="4" type="ORF">MXD59_10100</name>
</gene>
<dbReference type="RefSeq" id="WP_248824467.1">
    <property type="nucleotide sequence ID" value="NZ_JALKFT010000008.1"/>
</dbReference>
<dbReference type="Pfam" id="PF13845">
    <property type="entry name" value="Septum_form"/>
    <property type="match status" value="1"/>
</dbReference>
<dbReference type="EMBL" id="JALKFT010000008">
    <property type="protein sequence ID" value="MCK9876125.1"/>
    <property type="molecule type" value="Genomic_DNA"/>
</dbReference>
<organism evidence="4 5">
    <name type="scientific">Frankia umida</name>
    <dbReference type="NCBI Taxonomy" id="573489"/>
    <lineage>
        <taxon>Bacteria</taxon>
        <taxon>Bacillati</taxon>
        <taxon>Actinomycetota</taxon>
        <taxon>Actinomycetes</taxon>
        <taxon>Frankiales</taxon>
        <taxon>Frankiaceae</taxon>
        <taxon>Frankia</taxon>
    </lineage>
</organism>
<evidence type="ECO:0000256" key="2">
    <source>
        <dbReference type="SAM" id="Phobius"/>
    </source>
</evidence>
<keyword evidence="2" id="KW-0472">Membrane</keyword>
<evidence type="ECO:0000256" key="1">
    <source>
        <dbReference type="SAM" id="MobiDB-lite"/>
    </source>
</evidence>
<evidence type="ECO:0000313" key="4">
    <source>
        <dbReference type="EMBL" id="MCK9876125.1"/>
    </source>
</evidence>
<feature type="domain" description="Septum formation-related" evidence="3">
    <location>
        <begin position="151"/>
        <end position="253"/>
    </location>
</feature>
<evidence type="ECO:0000259" key="3">
    <source>
        <dbReference type="Pfam" id="PF13845"/>
    </source>
</evidence>
<keyword evidence="5" id="KW-1185">Reference proteome</keyword>
<sequence length="272" mass="28557">MAPRHEDPFEGLRLNERFVRGARFLEPSADERGRSSEPASGSTRCQVVPAPRGLPGVFHRMVSPPAPPGRSRRIARMVTFLAIVVGMITITVVALRQTATRGGTGVTAARAGAATAVGSTPTLRSAVTSGLSEPPAGFTVSAALISSLHRGDCLAWTPLPAGDIDVLRPVVPVRVGCDQPHIDQVTRLVDLAGPDENFPGASTLAQRARQRCAGALRDSTGAIDSAPHLAVGALYPSEPSYAAGVRRGVCTVRPDDLRTRNEPIRVIGSIVT</sequence>
<reference evidence="4 5" key="1">
    <citation type="submission" date="2022-04" db="EMBL/GenBank/DDBJ databases">
        <title>Genome diversity in the genus Frankia.</title>
        <authorList>
            <person name="Carlos-Shanley C."/>
            <person name="Hahn D."/>
        </authorList>
    </citation>
    <scope>NUCLEOTIDE SEQUENCE [LARGE SCALE GENOMIC DNA]</scope>
    <source>
        <strain evidence="4 5">Ag45/Mut15</strain>
    </source>
</reference>
<accession>A0ABT0JX42</accession>
<keyword evidence="2" id="KW-0812">Transmembrane</keyword>
<name>A0ABT0JX42_9ACTN</name>
<keyword evidence="2" id="KW-1133">Transmembrane helix</keyword>
<feature type="transmembrane region" description="Helical" evidence="2">
    <location>
        <begin position="77"/>
        <end position="95"/>
    </location>
</feature>
<feature type="region of interest" description="Disordered" evidence="1">
    <location>
        <begin position="25"/>
        <end position="48"/>
    </location>
</feature>
<dbReference type="Proteomes" id="UP001201873">
    <property type="component" value="Unassembled WGS sequence"/>
</dbReference>